<evidence type="ECO:0000256" key="1">
    <source>
        <dbReference type="ARBA" id="ARBA00022737"/>
    </source>
</evidence>
<dbReference type="InterPro" id="IPR003409">
    <property type="entry name" value="MORN"/>
</dbReference>
<protein>
    <recommendedName>
        <fullName evidence="4">MORN repeat-containing protein</fullName>
    </recommendedName>
</protein>
<dbReference type="Gene3D" id="2.20.110.10">
    <property type="entry name" value="Histone H3 K4-specific methyltransferase SET7/9 N-terminal domain"/>
    <property type="match status" value="2"/>
</dbReference>
<dbReference type="SMART" id="SM00698">
    <property type="entry name" value="MORN"/>
    <property type="match status" value="4"/>
</dbReference>
<dbReference type="FunFam" id="2.20.110.10:FF:000002">
    <property type="entry name" value="Phosphatidylinositol 4-phosphate 5-kinase 8"/>
    <property type="match status" value="1"/>
</dbReference>
<dbReference type="EMBL" id="UINC01033726">
    <property type="protein sequence ID" value="SVB23450.1"/>
    <property type="molecule type" value="Genomic_DNA"/>
</dbReference>
<evidence type="ECO:0008006" key="4">
    <source>
        <dbReference type="Google" id="ProtNLM"/>
    </source>
</evidence>
<dbReference type="AlphaFoldDB" id="A0A382CBQ4"/>
<dbReference type="PANTHER" id="PTHR23084">
    <property type="entry name" value="PHOSPHATIDYLINOSITOL-4-PHOSPHATE 5-KINASE RELATED"/>
    <property type="match status" value="1"/>
</dbReference>
<evidence type="ECO:0000313" key="3">
    <source>
        <dbReference type="EMBL" id="SVB23450.1"/>
    </source>
</evidence>
<proteinExistence type="predicted"/>
<feature type="compositionally biased region" description="Basic and acidic residues" evidence="2">
    <location>
        <begin position="33"/>
        <end position="45"/>
    </location>
</feature>
<feature type="compositionally biased region" description="Basic and acidic residues" evidence="2">
    <location>
        <begin position="56"/>
        <end position="68"/>
    </location>
</feature>
<organism evidence="3">
    <name type="scientific">marine metagenome</name>
    <dbReference type="NCBI Taxonomy" id="408172"/>
    <lineage>
        <taxon>unclassified sequences</taxon>
        <taxon>metagenomes</taxon>
        <taxon>ecological metagenomes</taxon>
    </lineage>
</organism>
<dbReference type="SUPFAM" id="SSF82185">
    <property type="entry name" value="Histone H3 K4-specific methyltransferase SET7/9 N-terminal domain"/>
    <property type="match status" value="1"/>
</dbReference>
<accession>A0A382CBQ4</accession>
<feature type="region of interest" description="Disordered" evidence="2">
    <location>
        <begin position="15"/>
        <end position="72"/>
    </location>
</feature>
<dbReference type="PANTHER" id="PTHR23084:SF263">
    <property type="entry name" value="MORN REPEAT-CONTAINING PROTEIN 1"/>
    <property type="match status" value="1"/>
</dbReference>
<reference evidence="3" key="1">
    <citation type="submission" date="2018-05" db="EMBL/GenBank/DDBJ databases">
        <authorList>
            <person name="Lanie J.A."/>
            <person name="Ng W.-L."/>
            <person name="Kazmierczak K.M."/>
            <person name="Andrzejewski T.M."/>
            <person name="Davidsen T.M."/>
            <person name="Wayne K.J."/>
            <person name="Tettelin H."/>
            <person name="Glass J.I."/>
            <person name="Rusch D."/>
            <person name="Podicherti R."/>
            <person name="Tsui H.-C.T."/>
            <person name="Winkler M.E."/>
        </authorList>
    </citation>
    <scope>NUCLEOTIDE SEQUENCE</scope>
</reference>
<name>A0A382CBQ4_9ZZZZ</name>
<sequence>MKPISHIFSDGSKYVGNWKNGKEHGHGTSTYPDGRKYVGEYKDGDPNGQGTFTYPDGEKYEGEWKDGKPNGQGTRTFTNGYKYVGEFKDGEYHGQGTYTNPDGSKYVGDYKGARDLARLDNLEQFVSEWIDKIDVKIEQPFIKDQDLQHCPYAKAAWKNEKIKIVKVSEFTLDNFWGTVTKELDAFGKDKDIVIVGAITNIHIIDKDQLAGACDAINIMLAEKKQDTWLLNGFGEYYTLLLMQRTTDLDNASIALEKKGYYEGLNTDKFNKNILHRRKLREKLN</sequence>
<keyword evidence="1" id="KW-0677">Repeat</keyword>
<gene>
    <name evidence="3" type="ORF">METZ01_LOCUS176304</name>
</gene>
<evidence type="ECO:0000256" key="2">
    <source>
        <dbReference type="SAM" id="MobiDB-lite"/>
    </source>
</evidence>
<dbReference type="Pfam" id="PF02493">
    <property type="entry name" value="MORN"/>
    <property type="match status" value="4"/>
</dbReference>